<accession>A0A6C0BXV4</accession>
<name>A0A6C0BXV4_9ZZZZ</name>
<feature type="transmembrane region" description="Helical" evidence="1">
    <location>
        <begin position="14"/>
        <end position="34"/>
    </location>
</feature>
<keyword evidence="1" id="KW-0812">Transmembrane</keyword>
<reference evidence="2" key="1">
    <citation type="journal article" date="2020" name="Nature">
        <title>Giant virus diversity and host interactions through global metagenomics.</title>
        <authorList>
            <person name="Schulz F."/>
            <person name="Roux S."/>
            <person name="Paez-Espino D."/>
            <person name="Jungbluth S."/>
            <person name="Walsh D.A."/>
            <person name="Denef V.J."/>
            <person name="McMahon K.D."/>
            <person name="Konstantinidis K.T."/>
            <person name="Eloe-Fadrosh E.A."/>
            <person name="Kyrpides N.C."/>
            <person name="Woyke T."/>
        </authorList>
    </citation>
    <scope>NUCLEOTIDE SEQUENCE</scope>
    <source>
        <strain evidence="2">GVMAG-M-3300020166-5</strain>
    </source>
</reference>
<keyword evidence="1" id="KW-1133">Transmembrane helix</keyword>
<evidence type="ECO:0000313" key="2">
    <source>
        <dbReference type="EMBL" id="QHS96912.1"/>
    </source>
</evidence>
<dbReference type="Pfam" id="PF19059">
    <property type="entry name" value="DUF5755"/>
    <property type="match status" value="1"/>
</dbReference>
<evidence type="ECO:0000256" key="1">
    <source>
        <dbReference type="SAM" id="Phobius"/>
    </source>
</evidence>
<proteinExistence type="predicted"/>
<dbReference type="InterPro" id="IPR043929">
    <property type="entry name" value="DUF5755"/>
</dbReference>
<dbReference type="EMBL" id="MN739281">
    <property type="protein sequence ID" value="QHS96912.1"/>
    <property type="molecule type" value="Genomic_DNA"/>
</dbReference>
<keyword evidence="1" id="KW-0472">Membrane</keyword>
<protein>
    <submittedName>
        <fullName evidence="2">Uncharacterized protein</fullName>
    </submittedName>
</protein>
<dbReference type="AlphaFoldDB" id="A0A6C0BXV4"/>
<sequence>MGRCPPGVLCVENITLFTVLIIAFGVILFIQVHYKNNNLYNDSPRAKPATRNVVMRPNTVFTDAPNDVMMNLYEPPLRDNSIFNNSARRVGGDIRRMPINIPTQSVESDYRQVGILTRINGQETILPLLGRPLFSNRDKWNFYTMSDKNNMIKLPITHKGKSCTNEYGCDNIYNGDTVYVEGYNDAFKATMYDNQIMRYIPYL</sequence>
<organism evidence="2">
    <name type="scientific">viral metagenome</name>
    <dbReference type="NCBI Taxonomy" id="1070528"/>
    <lineage>
        <taxon>unclassified sequences</taxon>
        <taxon>metagenomes</taxon>
        <taxon>organismal metagenomes</taxon>
    </lineage>
</organism>